<proteinExistence type="predicted"/>
<evidence type="ECO:0000313" key="2">
    <source>
        <dbReference type="EMBL" id="PKK57985.1"/>
    </source>
</evidence>
<dbReference type="EMBL" id="LLXL01003916">
    <property type="protein sequence ID" value="PKK57985.1"/>
    <property type="molecule type" value="Genomic_DNA"/>
</dbReference>
<feature type="chain" id="PRO_5014916631" description="Reverse transcriptase domain-containing protein" evidence="1">
    <location>
        <begin position="20"/>
        <end position="393"/>
    </location>
</feature>
<organism evidence="2 3">
    <name type="scientific">Rhizophagus irregularis</name>
    <dbReference type="NCBI Taxonomy" id="588596"/>
    <lineage>
        <taxon>Eukaryota</taxon>
        <taxon>Fungi</taxon>
        <taxon>Fungi incertae sedis</taxon>
        <taxon>Mucoromycota</taxon>
        <taxon>Glomeromycotina</taxon>
        <taxon>Glomeromycetes</taxon>
        <taxon>Glomerales</taxon>
        <taxon>Glomeraceae</taxon>
        <taxon>Rhizophagus</taxon>
    </lineage>
</organism>
<gene>
    <name evidence="2" type="ORF">RhiirC2_797044</name>
</gene>
<protein>
    <recommendedName>
        <fullName evidence="4">Reverse transcriptase domain-containing protein</fullName>
    </recommendedName>
</protein>
<comment type="caution">
    <text evidence="2">The sequence shown here is derived from an EMBL/GenBank/DDBJ whole genome shotgun (WGS) entry which is preliminary data.</text>
</comment>
<keyword evidence="1" id="KW-0732">Signal</keyword>
<accession>A0A2N1M8M1</accession>
<dbReference type="Proteomes" id="UP000233469">
    <property type="component" value="Unassembled WGS sequence"/>
</dbReference>
<dbReference type="AlphaFoldDB" id="A0A2N1M8M1"/>
<reference evidence="2 3" key="2">
    <citation type="submission" date="2017-10" db="EMBL/GenBank/DDBJ databases">
        <title>Extensive intraspecific genome diversity in a model arbuscular mycorrhizal fungus.</title>
        <authorList>
            <person name="Chen E.C.H."/>
            <person name="Morin E."/>
            <person name="Baudet D."/>
            <person name="Noel J."/>
            <person name="Ndikumana S."/>
            <person name="Charron P."/>
            <person name="St-Onge C."/>
            <person name="Giorgi J."/>
            <person name="Grigoriev I.V."/>
            <person name="Roux C."/>
            <person name="Martin F.M."/>
            <person name="Corradi N."/>
        </authorList>
    </citation>
    <scope>NUCLEOTIDE SEQUENCE [LARGE SCALE GENOMIC DNA]</scope>
    <source>
        <strain evidence="2 3">C2</strain>
    </source>
</reference>
<reference evidence="2 3" key="1">
    <citation type="submission" date="2016-04" db="EMBL/GenBank/DDBJ databases">
        <title>Genome analyses suggest a sexual origin of heterokaryosis in a supposedly ancient asexual fungus.</title>
        <authorList>
            <person name="Ropars J."/>
            <person name="Sedzielewska K."/>
            <person name="Noel J."/>
            <person name="Charron P."/>
            <person name="Farinelli L."/>
            <person name="Marton T."/>
            <person name="Kruger M."/>
            <person name="Pelin A."/>
            <person name="Brachmann A."/>
            <person name="Corradi N."/>
        </authorList>
    </citation>
    <scope>NUCLEOTIDE SEQUENCE [LARGE SCALE GENOMIC DNA]</scope>
    <source>
        <strain evidence="2 3">C2</strain>
    </source>
</reference>
<dbReference type="VEuPathDB" id="FungiDB:RhiirA1_480260"/>
<dbReference type="VEuPathDB" id="FungiDB:FUN_020553"/>
<sequence length="393" mass="44920">MKLVIVLATLSFTSYFPDALEINNLVFMDDSTLISSSKEGIEHMLMITEKFYHFNNTSANHNKYVLATNAVSTTQDLSPVDFNLPTLLLNNTSVITVTLFLCSRLSVSWMFAILHLAKLTVQQVVYLYNTVLIPKLEYRMQVIHLFEAECSTVTSSVRILIKYKAKLSHSISNAVLYLSQTLGLINLFSHQQQSHFTNLFLLANSSFFIKFLFIYRLQFIQLYCLIPISPLLVLDWTCWSSLIIFKQDYITSTIALLVSIPFCLLHAKLSSVPNLTYPCGHTLLYQCLSFNVFKSNLSVIYFNFIQKHGNARISKWYKNLFFNVTIPDDSGLLQDRFMSKQPANSVVKELVPYTPPSGHKKNWIVTLDNDGLPLFGKQIQLQSVRFTCTITYS</sequence>
<dbReference type="VEuPathDB" id="FungiDB:RhiirFUN_026271"/>
<name>A0A2N1M8M1_9GLOM</name>
<dbReference type="VEuPathDB" id="FungiDB:FUN_010685"/>
<evidence type="ECO:0000313" key="3">
    <source>
        <dbReference type="Proteomes" id="UP000233469"/>
    </source>
</evidence>
<evidence type="ECO:0008006" key="4">
    <source>
        <dbReference type="Google" id="ProtNLM"/>
    </source>
</evidence>
<feature type="signal peptide" evidence="1">
    <location>
        <begin position="1"/>
        <end position="19"/>
    </location>
</feature>
<evidence type="ECO:0000256" key="1">
    <source>
        <dbReference type="SAM" id="SignalP"/>
    </source>
</evidence>